<dbReference type="Gene3D" id="3.30.300.30">
    <property type="match status" value="1"/>
</dbReference>
<dbReference type="SMART" id="SM00823">
    <property type="entry name" value="PKS_PP"/>
    <property type="match status" value="1"/>
</dbReference>
<dbReference type="InterPro" id="IPR036736">
    <property type="entry name" value="ACP-like_sf"/>
</dbReference>
<dbReference type="GO" id="GO:0031177">
    <property type="term" value="F:phosphopantetheine binding"/>
    <property type="evidence" value="ECO:0007669"/>
    <property type="project" value="InterPro"/>
</dbReference>
<dbReference type="Pfam" id="PF13193">
    <property type="entry name" value="AMP-binding_C"/>
    <property type="match status" value="1"/>
</dbReference>
<dbReference type="GO" id="GO:0044550">
    <property type="term" value="P:secondary metabolite biosynthetic process"/>
    <property type="evidence" value="ECO:0007669"/>
    <property type="project" value="TreeGrafter"/>
</dbReference>
<dbReference type="Gene3D" id="1.10.1200.10">
    <property type="entry name" value="ACP-like"/>
    <property type="match status" value="1"/>
</dbReference>
<evidence type="ECO:0000256" key="1">
    <source>
        <dbReference type="ARBA" id="ARBA00001957"/>
    </source>
</evidence>
<dbReference type="InterPro" id="IPR020806">
    <property type="entry name" value="PKS_PP-bd"/>
</dbReference>
<comment type="similarity">
    <text evidence="2">Belongs to the ATP-dependent AMP-binding enzyme family.</text>
</comment>
<dbReference type="GO" id="GO:0043041">
    <property type="term" value="P:amino acid activation for nonribosomal peptide biosynthetic process"/>
    <property type="evidence" value="ECO:0007669"/>
    <property type="project" value="TreeGrafter"/>
</dbReference>
<dbReference type="InterPro" id="IPR042099">
    <property type="entry name" value="ANL_N_sf"/>
</dbReference>
<dbReference type="PATRIC" id="fig|1134457.3.peg.658"/>
<proteinExistence type="inferred from homology"/>
<comment type="cofactor">
    <cofactor evidence="1">
        <name>pantetheine 4'-phosphate</name>
        <dbReference type="ChEBI" id="CHEBI:47942"/>
    </cofactor>
</comment>
<feature type="domain" description="Carrier" evidence="5">
    <location>
        <begin position="133"/>
        <end position="208"/>
    </location>
</feature>
<keyword evidence="3" id="KW-0596">Phosphopantetheine</keyword>
<dbReference type="SUPFAM" id="SSF47336">
    <property type="entry name" value="ACP-like"/>
    <property type="match status" value="1"/>
</dbReference>
<dbReference type="InterPro" id="IPR025110">
    <property type="entry name" value="AMP-bd_C"/>
</dbReference>
<dbReference type="PROSITE" id="PS50075">
    <property type="entry name" value="CARRIER"/>
    <property type="match status" value="1"/>
</dbReference>
<evidence type="ECO:0000256" key="3">
    <source>
        <dbReference type="ARBA" id="ARBA00022450"/>
    </source>
</evidence>
<evidence type="ECO:0000259" key="5">
    <source>
        <dbReference type="PROSITE" id="PS50075"/>
    </source>
</evidence>
<dbReference type="InterPro" id="IPR045851">
    <property type="entry name" value="AMP-bd_C_sf"/>
</dbReference>
<dbReference type="Gene3D" id="3.40.50.12780">
    <property type="entry name" value="N-terminal domain of ligase-like"/>
    <property type="match status" value="1"/>
</dbReference>
<comment type="caution">
    <text evidence="6">The sequence shown here is derived from an EMBL/GenBank/DDBJ whole genome shotgun (WGS) entry which is preliminary data.</text>
</comment>
<organism evidence="6 7">
    <name type="scientific">Microcystis aeruginosa TAIHU98</name>
    <dbReference type="NCBI Taxonomy" id="1134457"/>
    <lineage>
        <taxon>Bacteria</taxon>
        <taxon>Bacillati</taxon>
        <taxon>Cyanobacteriota</taxon>
        <taxon>Cyanophyceae</taxon>
        <taxon>Oscillatoriophycideae</taxon>
        <taxon>Chroococcales</taxon>
        <taxon>Microcystaceae</taxon>
        <taxon>Microcystis</taxon>
    </lineage>
</organism>
<gene>
    <name evidence="6" type="ORF">O53_954</name>
</gene>
<dbReference type="EMBL" id="ANKQ01000001">
    <property type="protein sequence ID" value="ELP56350.1"/>
    <property type="molecule type" value="Genomic_DNA"/>
</dbReference>
<keyword evidence="4" id="KW-0597">Phosphoprotein</keyword>
<dbReference type="PROSITE" id="PS00012">
    <property type="entry name" value="PHOSPHOPANTETHEINE"/>
    <property type="match status" value="1"/>
</dbReference>
<dbReference type="SUPFAM" id="SSF56801">
    <property type="entry name" value="Acetyl-CoA synthetase-like"/>
    <property type="match status" value="1"/>
</dbReference>
<reference evidence="6 7" key="1">
    <citation type="journal article" date="2013" name="Genome Announc.">
        <title>Whole-Genome Sequence of Microcystis aeruginosa TAIHU98, a Nontoxic Bloom-Forming Strain Isolated from Taihu Lake, China.</title>
        <authorList>
            <person name="Yang C."/>
            <person name="Zhang W."/>
            <person name="Ren M."/>
            <person name="Song L."/>
            <person name="Li T."/>
            <person name="Zhao J."/>
        </authorList>
    </citation>
    <scope>NUCLEOTIDE SEQUENCE [LARGE SCALE GENOMIC DNA]</scope>
    <source>
        <strain evidence="6 7">TAIHU98</strain>
    </source>
</reference>
<dbReference type="PANTHER" id="PTHR45527">
    <property type="entry name" value="NONRIBOSOMAL PEPTIDE SYNTHETASE"/>
    <property type="match status" value="1"/>
</dbReference>
<dbReference type="FunFam" id="3.30.300.30:FF:000010">
    <property type="entry name" value="Enterobactin synthetase component F"/>
    <property type="match status" value="1"/>
</dbReference>
<dbReference type="Proteomes" id="UP000010932">
    <property type="component" value="Unassembled WGS sequence"/>
</dbReference>
<accession>L7EA66</accession>
<name>L7EA66_MICAE</name>
<dbReference type="GO" id="GO:0005829">
    <property type="term" value="C:cytosol"/>
    <property type="evidence" value="ECO:0007669"/>
    <property type="project" value="TreeGrafter"/>
</dbReference>
<dbReference type="PANTHER" id="PTHR45527:SF14">
    <property type="entry name" value="PLIPASTATIN SYNTHASE SUBUNIT B"/>
    <property type="match status" value="1"/>
</dbReference>
<dbReference type="InterPro" id="IPR006162">
    <property type="entry name" value="Ppantetheine_attach_site"/>
</dbReference>
<protein>
    <recommendedName>
        <fullName evidence="5">Carrier domain-containing protein</fullName>
    </recommendedName>
</protein>
<dbReference type="InterPro" id="IPR009081">
    <property type="entry name" value="PP-bd_ACP"/>
</dbReference>
<dbReference type="RefSeq" id="WP_002733211.1">
    <property type="nucleotide sequence ID" value="NZ_ANKQ01000001.1"/>
</dbReference>
<sequence>MYKTGDLARYLPDGDIEYLGRIDNQVKIRGFRIELGEIEAVLLSHPQVREAVVLVNESDRSENRALVAYIVPNDPACTTQSLREFVKQQLPDYMVPVYWLVLENLPLTSNGKIDRRALPLPNPELNRSVDYVAPDNPTQTAIATIFGQVLKLEKVGINDNFFEIGGNSLQATQVISRLRESFALELPLRRLFEQPTVADLALAVTDIHATLQKLQTPIDNLSGDREEIEL</sequence>
<evidence type="ECO:0000256" key="4">
    <source>
        <dbReference type="ARBA" id="ARBA00022553"/>
    </source>
</evidence>
<evidence type="ECO:0000313" key="7">
    <source>
        <dbReference type="Proteomes" id="UP000010932"/>
    </source>
</evidence>
<dbReference type="FunFam" id="1.10.1200.10:FF:000005">
    <property type="entry name" value="Nonribosomal peptide synthetase 1"/>
    <property type="match status" value="1"/>
</dbReference>
<dbReference type="Pfam" id="PF00550">
    <property type="entry name" value="PP-binding"/>
    <property type="match status" value="1"/>
</dbReference>
<evidence type="ECO:0000313" key="6">
    <source>
        <dbReference type="EMBL" id="ELP56350.1"/>
    </source>
</evidence>
<dbReference type="AlphaFoldDB" id="L7EA66"/>
<evidence type="ECO:0000256" key="2">
    <source>
        <dbReference type="ARBA" id="ARBA00006432"/>
    </source>
</evidence>